<keyword evidence="3" id="KW-0804">Transcription</keyword>
<dbReference type="GO" id="GO:0003677">
    <property type="term" value="F:DNA binding"/>
    <property type="evidence" value="ECO:0007669"/>
    <property type="project" value="UniProtKB-KW"/>
</dbReference>
<evidence type="ECO:0000256" key="1">
    <source>
        <dbReference type="ARBA" id="ARBA00023015"/>
    </source>
</evidence>
<evidence type="ECO:0000256" key="3">
    <source>
        <dbReference type="ARBA" id="ARBA00023163"/>
    </source>
</evidence>
<dbReference type="SUPFAM" id="SSF46785">
    <property type="entry name" value="Winged helix' DNA-binding domain"/>
    <property type="match status" value="1"/>
</dbReference>
<dbReference type="PROSITE" id="PS51118">
    <property type="entry name" value="HTH_HXLR"/>
    <property type="match status" value="1"/>
</dbReference>
<accession>A0A164HQC6</accession>
<evidence type="ECO:0000256" key="2">
    <source>
        <dbReference type="ARBA" id="ARBA00023125"/>
    </source>
</evidence>
<dbReference type="InterPro" id="IPR036390">
    <property type="entry name" value="WH_DNA-bd_sf"/>
</dbReference>
<organism evidence="5 6">
    <name type="scientific">Bacillus cereus</name>
    <dbReference type="NCBI Taxonomy" id="1396"/>
    <lineage>
        <taxon>Bacteria</taxon>
        <taxon>Bacillati</taxon>
        <taxon>Bacillota</taxon>
        <taxon>Bacilli</taxon>
        <taxon>Bacillales</taxon>
        <taxon>Bacillaceae</taxon>
        <taxon>Bacillus</taxon>
        <taxon>Bacillus cereus group</taxon>
    </lineage>
</organism>
<proteinExistence type="predicted"/>
<protein>
    <submittedName>
        <fullName evidence="5">Transcriptional regulator HxlR family</fullName>
    </submittedName>
</protein>
<dbReference type="EMBL" id="LJKA01000010">
    <property type="protein sequence ID" value="KZD40261.1"/>
    <property type="molecule type" value="Genomic_DNA"/>
</dbReference>
<dbReference type="AlphaFoldDB" id="A0A164HQC6"/>
<reference evidence="5 6" key="1">
    <citation type="submission" date="2015-09" db="EMBL/GenBank/DDBJ databases">
        <title>Bacillus cereus food isolates.</title>
        <authorList>
            <person name="Boekhorst J."/>
        </authorList>
    </citation>
    <scope>NUCLEOTIDE SEQUENCE [LARGE SCALE GENOMIC DNA]</scope>
    <source>
        <strain evidence="5 6">B4082</strain>
    </source>
</reference>
<dbReference type="InterPro" id="IPR036388">
    <property type="entry name" value="WH-like_DNA-bd_sf"/>
</dbReference>
<feature type="domain" description="HTH hxlR-type" evidence="4">
    <location>
        <begin position="6"/>
        <end position="104"/>
    </location>
</feature>
<dbReference type="Proteomes" id="UP000076501">
    <property type="component" value="Unassembled WGS sequence"/>
</dbReference>
<dbReference type="Pfam" id="PF01638">
    <property type="entry name" value="HxlR"/>
    <property type="match status" value="1"/>
</dbReference>
<evidence type="ECO:0000313" key="5">
    <source>
        <dbReference type="EMBL" id="KZD40261.1"/>
    </source>
</evidence>
<dbReference type="PATRIC" id="fig|1396.539.peg.4934"/>
<dbReference type="RefSeq" id="WP_063221383.1">
    <property type="nucleotide sequence ID" value="NZ_JAEHBS010000050.1"/>
</dbReference>
<keyword evidence="1" id="KW-0805">Transcription regulation</keyword>
<evidence type="ECO:0000259" key="4">
    <source>
        <dbReference type="PROSITE" id="PS51118"/>
    </source>
</evidence>
<name>A0A164HQC6_BACCE</name>
<dbReference type="Gene3D" id="1.10.10.10">
    <property type="entry name" value="Winged helix-like DNA-binding domain superfamily/Winged helix DNA-binding domain"/>
    <property type="match status" value="1"/>
</dbReference>
<dbReference type="PANTHER" id="PTHR33204">
    <property type="entry name" value="TRANSCRIPTIONAL REGULATOR, MARR FAMILY"/>
    <property type="match status" value="1"/>
</dbReference>
<evidence type="ECO:0000313" key="6">
    <source>
        <dbReference type="Proteomes" id="UP000076501"/>
    </source>
</evidence>
<keyword evidence="2" id="KW-0238">DNA-binding</keyword>
<comment type="caution">
    <text evidence="5">The sequence shown here is derived from an EMBL/GenBank/DDBJ whole genome shotgun (WGS) entry which is preliminary data.</text>
</comment>
<dbReference type="InterPro" id="IPR002577">
    <property type="entry name" value="HTH_HxlR"/>
</dbReference>
<dbReference type="PANTHER" id="PTHR33204:SF29">
    <property type="entry name" value="TRANSCRIPTIONAL REGULATOR"/>
    <property type="match status" value="1"/>
</dbReference>
<sequence length="112" mass="12833">MKTYNFPIEVTLDVVGGKWKVVILCILLDGKKRTSEIKRAMPSITQKMLTQQLRELESDGIIDRTVYTQIPPKVEYSLSEYGTSLTKVLDNMCEWGKNHIEKKLEDDLLSAN</sequence>
<gene>
    <name evidence="5" type="ORF">B4082_0668</name>
</gene>